<comment type="similarity">
    <text evidence="2 13 14">Belongs to the TonB-dependent receptor family.</text>
</comment>
<evidence type="ECO:0000256" key="8">
    <source>
        <dbReference type="ARBA" id="ARBA00023065"/>
    </source>
</evidence>
<comment type="caution">
    <text evidence="17">The sequence shown here is derived from an EMBL/GenBank/DDBJ whole genome shotgun (WGS) entry which is preliminary data.</text>
</comment>
<dbReference type="PROSITE" id="PS52016">
    <property type="entry name" value="TONB_DEPENDENT_REC_3"/>
    <property type="match status" value="1"/>
</dbReference>
<comment type="subcellular location">
    <subcellularLocation>
        <location evidence="1 13">Cell outer membrane</location>
        <topology evidence="1 13">Multi-pass membrane protein</topology>
    </subcellularLocation>
</comment>
<keyword evidence="6 13" id="KW-0812">Transmembrane</keyword>
<gene>
    <name evidence="17" type="ORF">CAL25_17880</name>
</gene>
<dbReference type="Gene3D" id="2.170.130.10">
    <property type="entry name" value="TonB-dependent receptor, plug domain"/>
    <property type="match status" value="1"/>
</dbReference>
<dbReference type="InterPro" id="IPR037066">
    <property type="entry name" value="Plug_dom_sf"/>
</dbReference>
<evidence type="ECO:0000256" key="1">
    <source>
        <dbReference type="ARBA" id="ARBA00004571"/>
    </source>
</evidence>
<evidence type="ECO:0000313" key="18">
    <source>
        <dbReference type="Proteomes" id="UP000216913"/>
    </source>
</evidence>
<reference evidence="17 18" key="1">
    <citation type="submission" date="2017-05" db="EMBL/GenBank/DDBJ databases">
        <title>Complete and WGS of Bordetella genogroups.</title>
        <authorList>
            <person name="Spilker T."/>
            <person name="LiPuma J."/>
        </authorList>
    </citation>
    <scope>NUCLEOTIDE SEQUENCE [LARGE SCALE GENOMIC DNA]</scope>
    <source>
        <strain evidence="17 18">AU10456</strain>
    </source>
</reference>
<keyword evidence="12 13" id="KW-0998">Cell outer membrane</keyword>
<sequence length="696" mass="75252">MRHAWLLAPALAVAQTQPPADATLPVVTVSGTRLDTRLIDTPASVDIVDGVQLRADAMQINLSENLGGVPGLQLQNRQNYAQDLQISVRGFGARSTFGVRGVRLYVDGIPATMPDGQGQTSNIDIGTASRVEVLRGPFSALYGNSSGGVIQVYTEDGARPPSLTASVAAGSDNTWRYSTQASGATGTGVGDIDYVVGLSRFTTDGYRDHSGARKNLANAKIGLRPDADSRLTFVLNSVDLTANDPLGLTRAQFESDPRQAPLAEQYNTRKTVQQTQGGLLYERAVNADNDLRVMVYYGQRETTQFQSIPPAAQLNPGQAGGVIDLQRDYGGADLRWTSRLRVAGQPFTLVGGLAYDTLRETRRGYQNYTGSIAAPTLGVKGALRRDERNETYNIDPYLQASWQFAERWTLDAGVRVSSVRFRSDDRYIAPGNGDDSGSARYRKALPVAALRHAITPDTSVYVSYGRGFETPTTNELSYRPDLQPGLNLGLAPSVSDNLEAGVKTRLGQGLLTAAVFHSTTDDEIVSAGSQNGRTSYRNAGRTRRDGVELAWSGPIVSNWRADFAYTYLDAQYRDDVAGSGIAAGHQIPGVAKQAAYAALRWAPSQGWHAGVEGRYLSKIYVNDANNDAAPSYFVAAMSAGYLWHVGPWTLDAFARVDNLFDRRYAGSVIVNEGNARYFEPAPGRTWGAGLTASYRF</sequence>
<evidence type="ECO:0000256" key="7">
    <source>
        <dbReference type="ARBA" id="ARBA00023004"/>
    </source>
</evidence>
<evidence type="ECO:0000256" key="6">
    <source>
        <dbReference type="ARBA" id="ARBA00022692"/>
    </source>
</evidence>
<dbReference type="Proteomes" id="UP000216913">
    <property type="component" value="Unassembled WGS sequence"/>
</dbReference>
<feature type="domain" description="TonB-dependent receptor plug" evidence="16">
    <location>
        <begin position="38"/>
        <end position="149"/>
    </location>
</feature>
<evidence type="ECO:0000256" key="13">
    <source>
        <dbReference type="PROSITE-ProRule" id="PRU01360"/>
    </source>
</evidence>
<dbReference type="AlphaFoldDB" id="A0A261TCQ1"/>
<feature type="domain" description="TonB-dependent receptor-like beta-barrel" evidence="15">
    <location>
        <begin position="225"/>
        <end position="659"/>
    </location>
</feature>
<evidence type="ECO:0000313" key="17">
    <source>
        <dbReference type="EMBL" id="OZI47021.1"/>
    </source>
</evidence>
<evidence type="ECO:0000256" key="9">
    <source>
        <dbReference type="ARBA" id="ARBA00023077"/>
    </source>
</evidence>
<dbReference type="InterPro" id="IPR039426">
    <property type="entry name" value="TonB-dep_rcpt-like"/>
</dbReference>
<protein>
    <submittedName>
        <fullName evidence="17">TonB-dependent siderophore receptor</fullName>
    </submittedName>
</protein>
<proteinExistence type="inferred from homology"/>
<keyword evidence="11 17" id="KW-0675">Receptor</keyword>
<accession>A0A261TCQ1</accession>
<dbReference type="GO" id="GO:0009279">
    <property type="term" value="C:cell outer membrane"/>
    <property type="evidence" value="ECO:0007669"/>
    <property type="project" value="UniProtKB-SubCell"/>
</dbReference>
<evidence type="ECO:0000256" key="12">
    <source>
        <dbReference type="ARBA" id="ARBA00023237"/>
    </source>
</evidence>
<evidence type="ECO:0000259" key="16">
    <source>
        <dbReference type="Pfam" id="PF07715"/>
    </source>
</evidence>
<evidence type="ECO:0000256" key="3">
    <source>
        <dbReference type="ARBA" id="ARBA00022448"/>
    </source>
</evidence>
<organism evidence="17 18">
    <name type="scientific">Bordetella genomosp. 5</name>
    <dbReference type="NCBI Taxonomy" id="1395608"/>
    <lineage>
        <taxon>Bacteria</taxon>
        <taxon>Pseudomonadati</taxon>
        <taxon>Pseudomonadota</taxon>
        <taxon>Betaproteobacteria</taxon>
        <taxon>Burkholderiales</taxon>
        <taxon>Alcaligenaceae</taxon>
        <taxon>Bordetella</taxon>
    </lineage>
</organism>
<evidence type="ECO:0000256" key="4">
    <source>
        <dbReference type="ARBA" id="ARBA00022452"/>
    </source>
</evidence>
<evidence type="ECO:0000256" key="14">
    <source>
        <dbReference type="RuleBase" id="RU003357"/>
    </source>
</evidence>
<evidence type="ECO:0000259" key="15">
    <source>
        <dbReference type="Pfam" id="PF00593"/>
    </source>
</evidence>
<dbReference type="Pfam" id="PF00593">
    <property type="entry name" value="TonB_dep_Rec_b-barrel"/>
    <property type="match status" value="1"/>
</dbReference>
<keyword evidence="18" id="KW-1185">Reference proteome</keyword>
<dbReference type="PANTHER" id="PTHR32552">
    <property type="entry name" value="FERRICHROME IRON RECEPTOR-RELATED"/>
    <property type="match status" value="1"/>
</dbReference>
<dbReference type="PANTHER" id="PTHR32552:SF81">
    <property type="entry name" value="TONB-DEPENDENT OUTER MEMBRANE RECEPTOR"/>
    <property type="match status" value="1"/>
</dbReference>
<keyword evidence="9 14" id="KW-0798">TonB box</keyword>
<dbReference type="InterPro" id="IPR012910">
    <property type="entry name" value="Plug_dom"/>
</dbReference>
<dbReference type="Pfam" id="PF07715">
    <property type="entry name" value="Plug"/>
    <property type="match status" value="1"/>
</dbReference>
<keyword evidence="4 13" id="KW-1134">Transmembrane beta strand</keyword>
<dbReference type="SUPFAM" id="SSF56935">
    <property type="entry name" value="Porins"/>
    <property type="match status" value="1"/>
</dbReference>
<dbReference type="OrthoDB" id="9760620at2"/>
<evidence type="ECO:0000256" key="11">
    <source>
        <dbReference type="ARBA" id="ARBA00023170"/>
    </source>
</evidence>
<dbReference type="InterPro" id="IPR036942">
    <property type="entry name" value="Beta-barrel_TonB_sf"/>
</dbReference>
<dbReference type="Gene3D" id="2.40.170.20">
    <property type="entry name" value="TonB-dependent receptor, beta-barrel domain"/>
    <property type="match status" value="1"/>
</dbReference>
<keyword evidence="7" id="KW-0408">Iron</keyword>
<dbReference type="GO" id="GO:0006826">
    <property type="term" value="P:iron ion transport"/>
    <property type="evidence" value="ECO:0007669"/>
    <property type="project" value="UniProtKB-KW"/>
</dbReference>
<dbReference type="InterPro" id="IPR000531">
    <property type="entry name" value="Beta-barrel_TonB"/>
</dbReference>
<keyword evidence="10 13" id="KW-0472">Membrane</keyword>
<evidence type="ECO:0000256" key="2">
    <source>
        <dbReference type="ARBA" id="ARBA00009810"/>
    </source>
</evidence>
<evidence type="ECO:0000256" key="5">
    <source>
        <dbReference type="ARBA" id="ARBA00022496"/>
    </source>
</evidence>
<keyword evidence="3 13" id="KW-0813">Transport</keyword>
<name>A0A261TCQ1_9BORD</name>
<keyword evidence="8" id="KW-0406">Ion transport</keyword>
<evidence type="ECO:0000256" key="10">
    <source>
        <dbReference type="ARBA" id="ARBA00023136"/>
    </source>
</evidence>
<dbReference type="CDD" id="cd01347">
    <property type="entry name" value="ligand_gated_channel"/>
    <property type="match status" value="1"/>
</dbReference>
<keyword evidence="5" id="KW-0410">Iron transport</keyword>
<dbReference type="EMBL" id="NEVP01000011">
    <property type="protein sequence ID" value="OZI47021.1"/>
    <property type="molecule type" value="Genomic_DNA"/>
</dbReference>
<dbReference type="RefSeq" id="WP_094803235.1">
    <property type="nucleotide sequence ID" value="NZ_NEVP01000011.1"/>
</dbReference>